<dbReference type="GO" id="GO:0005886">
    <property type="term" value="C:plasma membrane"/>
    <property type="evidence" value="ECO:0007669"/>
    <property type="project" value="UniProtKB-SubCell"/>
</dbReference>
<comment type="similarity">
    <text evidence="6">Belongs to the drug/metabolite transporter (DMT) superfamily. Small multidrug resistance (SMR) (TC 2.A.7.1) family.</text>
</comment>
<dbReference type="STRING" id="1212545.SARL_04266"/>
<evidence type="ECO:0000256" key="3">
    <source>
        <dbReference type="ARBA" id="ARBA00022692"/>
    </source>
</evidence>
<protein>
    <submittedName>
        <fullName evidence="8">Multidrug resistance protein YkkC</fullName>
    </submittedName>
    <submittedName>
        <fullName evidence="9">SMR-type multidrug efflux transporter</fullName>
    </submittedName>
</protein>
<dbReference type="AlphaFoldDB" id="A0A380CW24"/>
<evidence type="ECO:0000256" key="1">
    <source>
        <dbReference type="ARBA" id="ARBA00004651"/>
    </source>
</evidence>
<comment type="subcellular location">
    <subcellularLocation>
        <location evidence="1 6">Cell membrane</location>
        <topology evidence="1 6">Multi-pass membrane protein</topology>
    </subcellularLocation>
</comment>
<dbReference type="InterPro" id="IPR037185">
    <property type="entry name" value="EmrE-like"/>
</dbReference>
<keyword evidence="3 6" id="KW-0812">Transmembrane</keyword>
<organism evidence="9 10">
    <name type="scientific">Staphylococcus arlettae</name>
    <dbReference type="NCBI Taxonomy" id="29378"/>
    <lineage>
        <taxon>Bacteria</taxon>
        <taxon>Bacillati</taxon>
        <taxon>Bacillota</taxon>
        <taxon>Bacilli</taxon>
        <taxon>Bacillales</taxon>
        <taxon>Staphylococcaceae</taxon>
        <taxon>Staphylococcus</taxon>
    </lineage>
</organism>
<name>A0A380CW24_9STAP</name>
<dbReference type="PANTHER" id="PTHR30561">
    <property type="entry name" value="SMR FAMILY PROTON-DEPENDENT DRUG EFFLUX TRANSPORTER SUGE"/>
    <property type="match status" value="1"/>
</dbReference>
<keyword evidence="5 7" id="KW-0472">Membrane</keyword>
<evidence type="ECO:0000313" key="10">
    <source>
        <dbReference type="Proteomes" id="UP000254956"/>
    </source>
</evidence>
<reference evidence="8 11" key="2">
    <citation type="submission" date="2019-07" db="EMBL/GenBank/DDBJ databases">
        <title>Whole genome shotgun sequence of Staphylococcus arlettae NBRC 109765.</title>
        <authorList>
            <person name="Hosoyama A."/>
            <person name="Uohara A."/>
            <person name="Ohji S."/>
            <person name="Ichikawa N."/>
        </authorList>
    </citation>
    <scope>NUCLEOTIDE SEQUENCE [LARGE SCALE GENOMIC DNA]</scope>
    <source>
        <strain evidence="8 11">NBRC 109765</strain>
    </source>
</reference>
<dbReference type="InterPro" id="IPR000390">
    <property type="entry name" value="Small_drug/metabolite_transptr"/>
</dbReference>
<dbReference type="Gene3D" id="1.10.3730.20">
    <property type="match status" value="1"/>
</dbReference>
<dbReference type="GeneID" id="97288862"/>
<evidence type="ECO:0000256" key="5">
    <source>
        <dbReference type="ARBA" id="ARBA00023136"/>
    </source>
</evidence>
<sequence>MNWLKIIIAAIFEVGWAVGLTHASTTLEWLLTIIAIIVSFYLLINASQYLPVGTSYAVFVGLGTTGVTILDFVVFGQPVIIGKIVLIFALLAGVIGLKLVTPSEGGKK</sequence>
<dbReference type="PANTHER" id="PTHR30561:SF7">
    <property type="entry name" value="GUANIDINIUM EFFLUX SYSTEM SUBUNIT GDNC-RELATED"/>
    <property type="match status" value="1"/>
</dbReference>
<dbReference type="Proteomes" id="UP000254956">
    <property type="component" value="Unassembled WGS sequence"/>
</dbReference>
<evidence type="ECO:0000313" key="11">
    <source>
        <dbReference type="Proteomes" id="UP000321598"/>
    </source>
</evidence>
<keyword evidence="4 7" id="KW-1133">Transmembrane helix</keyword>
<dbReference type="EMBL" id="UGZE01000001">
    <property type="protein sequence ID" value="SUJ28985.1"/>
    <property type="molecule type" value="Genomic_DNA"/>
</dbReference>
<feature type="transmembrane region" description="Helical" evidence="7">
    <location>
        <begin position="56"/>
        <end position="74"/>
    </location>
</feature>
<evidence type="ECO:0000256" key="7">
    <source>
        <dbReference type="SAM" id="Phobius"/>
    </source>
</evidence>
<dbReference type="SUPFAM" id="SSF103481">
    <property type="entry name" value="Multidrug resistance efflux transporter EmrE"/>
    <property type="match status" value="1"/>
</dbReference>
<proteinExistence type="inferred from homology"/>
<dbReference type="OrthoDB" id="2168659at2"/>
<reference evidence="9 10" key="1">
    <citation type="submission" date="2018-06" db="EMBL/GenBank/DDBJ databases">
        <authorList>
            <consortium name="Pathogen Informatics"/>
            <person name="Doyle S."/>
        </authorList>
    </citation>
    <scope>NUCLEOTIDE SEQUENCE [LARGE SCALE GENOMIC DNA]</scope>
    <source>
        <strain evidence="9 10">NCTC12413</strain>
    </source>
</reference>
<keyword evidence="2" id="KW-1003">Cell membrane</keyword>
<accession>A0A380CW24</accession>
<evidence type="ECO:0000256" key="2">
    <source>
        <dbReference type="ARBA" id="ARBA00022475"/>
    </source>
</evidence>
<gene>
    <name evidence="9" type="primary">ykkC_2</name>
    <name evidence="8" type="synonym">ykkC</name>
    <name evidence="9" type="ORF">NCTC12413_02562</name>
    <name evidence="8" type="ORF">SAR03_03080</name>
</gene>
<evidence type="ECO:0000313" key="8">
    <source>
        <dbReference type="EMBL" id="GEP99270.1"/>
    </source>
</evidence>
<evidence type="ECO:0000256" key="4">
    <source>
        <dbReference type="ARBA" id="ARBA00022989"/>
    </source>
</evidence>
<feature type="transmembrane region" description="Helical" evidence="7">
    <location>
        <begin position="27"/>
        <end position="44"/>
    </location>
</feature>
<dbReference type="Proteomes" id="UP000321598">
    <property type="component" value="Unassembled WGS sequence"/>
</dbReference>
<dbReference type="GO" id="GO:0022857">
    <property type="term" value="F:transmembrane transporter activity"/>
    <property type="evidence" value="ECO:0007669"/>
    <property type="project" value="InterPro"/>
</dbReference>
<evidence type="ECO:0000256" key="6">
    <source>
        <dbReference type="RuleBase" id="RU003942"/>
    </source>
</evidence>
<dbReference type="Pfam" id="PF00893">
    <property type="entry name" value="Multi_Drug_Res"/>
    <property type="match status" value="1"/>
</dbReference>
<keyword evidence="11" id="KW-1185">Reference proteome</keyword>
<dbReference type="InterPro" id="IPR045324">
    <property type="entry name" value="Small_multidrug_res"/>
</dbReference>
<evidence type="ECO:0000313" key="9">
    <source>
        <dbReference type="EMBL" id="SUJ28985.1"/>
    </source>
</evidence>
<feature type="transmembrane region" description="Helical" evidence="7">
    <location>
        <begin position="80"/>
        <end position="100"/>
    </location>
</feature>
<dbReference type="RefSeq" id="WP_002509599.1">
    <property type="nucleotide sequence ID" value="NZ_BKAV01000002.1"/>
</dbReference>
<dbReference type="EMBL" id="BKAV01000002">
    <property type="protein sequence ID" value="GEP99270.1"/>
    <property type="molecule type" value="Genomic_DNA"/>
</dbReference>